<reference evidence="21" key="1">
    <citation type="journal article" date="2014" name="Int. J. Syst. Evol. Microbiol.">
        <title>Complete genome sequence of Corynebacterium casei LMG S-19264T (=DSM 44701T), isolated from a smear-ripened cheese.</title>
        <authorList>
            <consortium name="US DOE Joint Genome Institute (JGI-PGF)"/>
            <person name="Walter F."/>
            <person name="Albersmeier A."/>
            <person name="Kalinowski J."/>
            <person name="Ruckert C."/>
        </authorList>
    </citation>
    <scope>NUCLEOTIDE SEQUENCE</scope>
    <source>
        <strain evidence="21">JCM 15325</strain>
    </source>
</reference>
<evidence type="ECO:0000256" key="4">
    <source>
        <dbReference type="ARBA" id="ARBA00010416"/>
    </source>
</evidence>
<dbReference type="PANTHER" id="PTHR43692:SF1">
    <property type="entry name" value="UDP-N-ACETYLMURAMOYLALANINE--D-GLUTAMATE LIGASE"/>
    <property type="match status" value="1"/>
</dbReference>
<feature type="domain" description="Mur ligase C-terminal" evidence="19">
    <location>
        <begin position="314"/>
        <end position="430"/>
    </location>
</feature>
<keyword evidence="13 17" id="KW-0961">Cell wall biogenesis/degradation</keyword>
<comment type="similarity">
    <text evidence="4 17">Belongs to the MurCDEF family.</text>
</comment>
<dbReference type="GO" id="GO:0008360">
    <property type="term" value="P:regulation of cell shape"/>
    <property type="evidence" value="ECO:0007669"/>
    <property type="project" value="UniProtKB-KW"/>
</dbReference>
<comment type="subcellular location">
    <subcellularLocation>
        <location evidence="2 17 18">Cytoplasm</location>
    </subcellularLocation>
</comment>
<keyword evidence="8 17" id="KW-0436">Ligase</keyword>
<dbReference type="SUPFAM" id="SSF53244">
    <property type="entry name" value="MurD-like peptide ligases, peptide-binding domain"/>
    <property type="match status" value="1"/>
</dbReference>
<sequence>MKRSDKYLNKRVLVLGLGRSGYAAAKLLKSLGADVTVNDRGSLEGNNQAAELSALGIRVVGGGHPPDLVDKGLAAMIKNPGIPYSNPLVQKARQLGIRIITEVEIAYELSDAPFIGVTGSNGKTTTTMLIGEMMKGSESEPIVAGNIGTALSGVIQKGTDKNVIVAELSSFQLLGTEHFRPKIAVALNIFDHHLDYHGTVENYANAKALITANQTAEDALVYNADSERVTSFIAEKTKARKVPFSLSRKVDSGAYIEDGVIYFRGEQILECSEMGLPGEHNLQNALAAVAAAKIYGVPTKHIAKVLKTFTGVRHRLQYVNVIQGRTVYNDSKATNILATSKALASFPGKAVVLLAGGLDRGNTFDSLIPYLKKADIKAALLFGQTKEKLRDACEKAGIPSIEIVKNVEEAVPEAFRLSEPGDVVLLSPACASWDQYKSFEQRGDIFIDEVNKFR</sequence>
<gene>
    <name evidence="17 21" type="primary">murD</name>
    <name evidence="21" type="ORF">GCM10007968_06020</name>
</gene>
<feature type="domain" description="Mur ligase central" evidence="20">
    <location>
        <begin position="117"/>
        <end position="292"/>
    </location>
</feature>
<dbReference type="GO" id="GO:0071555">
    <property type="term" value="P:cell wall organization"/>
    <property type="evidence" value="ECO:0007669"/>
    <property type="project" value="UniProtKB-KW"/>
</dbReference>
<dbReference type="GO" id="GO:0005524">
    <property type="term" value="F:ATP binding"/>
    <property type="evidence" value="ECO:0007669"/>
    <property type="project" value="UniProtKB-UniRule"/>
</dbReference>
<dbReference type="GO" id="GO:0008764">
    <property type="term" value="F:UDP-N-acetylmuramoylalanine-D-glutamate ligase activity"/>
    <property type="evidence" value="ECO:0007669"/>
    <property type="project" value="UniProtKB-UniRule"/>
</dbReference>
<evidence type="ECO:0000256" key="7">
    <source>
        <dbReference type="ARBA" id="ARBA00022490"/>
    </source>
</evidence>
<evidence type="ECO:0000256" key="8">
    <source>
        <dbReference type="ARBA" id="ARBA00022598"/>
    </source>
</evidence>
<dbReference type="InterPro" id="IPR004101">
    <property type="entry name" value="Mur_ligase_C"/>
</dbReference>
<comment type="function">
    <text evidence="1 17 18">Cell wall formation. Catalyzes the addition of glutamate to the nucleotide precursor UDP-N-acetylmuramoyl-L-alanine (UMA).</text>
</comment>
<feature type="binding site" evidence="17">
    <location>
        <begin position="119"/>
        <end position="125"/>
    </location>
    <ligand>
        <name>ATP</name>
        <dbReference type="ChEBI" id="CHEBI:30616"/>
    </ligand>
</feature>
<evidence type="ECO:0000256" key="2">
    <source>
        <dbReference type="ARBA" id="ARBA00004496"/>
    </source>
</evidence>
<dbReference type="EMBL" id="BMOK01000002">
    <property type="protein sequence ID" value="GGL44749.1"/>
    <property type="molecule type" value="Genomic_DNA"/>
</dbReference>
<dbReference type="InterPro" id="IPR036615">
    <property type="entry name" value="Mur_ligase_C_dom_sf"/>
</dbReference>
<dbReference type="Gene3D" id="3.40.1190.10">
    <property type="entry name" value="Mur-like, catalytic domain"/>
    <property type="match status" value="1"/>
</dbReference>
<evidence type="ECO:0000256" key="6">
    <source>
        <dbReference type="ARBA" id="ARBA00015655"/>
    </source>
</evidence>
<protein>
    <recommendedName>
        <fullName evidence="6 17">UDP-N-acetylmuramoylalanine--D-glutamate ligase</fullName>
        <ecNumber evidence="5 17">6.3.2.9</ecNumber>
    </recommendedName>
    <alternativeName>
        <fullName evidence="15 17">D-glutamic acid-adding enzyme</fullName>
    </alternativeName>
    <alternativeName>
        <fullName evidence="14 17">UDP-N-acetylmuramoyl-L-alanyl-D-glutamate synthetase</fullName>
    </alternativeName>
</protein>
<dbReference type="SUPFAM" id="SSF51984">
    <property type="entry name" value="MurCD N-terminal domain"/>
    <property type="match status" value="1"/>
</dbReference>
<dbReference type="PANTHER" id="PTHR43692">
    <property type="entry name" value="UDP-N-ACETYLMURAMOYLALANINE--D-GLUTAMATE LIGASE"/>
    <property type="match status" value="1"/>
</dbReference>
<reference evidence="21" key="2">
    <citation type="submission" date="2020-09" db="EMBL/GenBank/DDBJ databases">
        <authorList>
            <person name="Sun Q."/>
            <person name="Ohkuma M."/>
        </authorList>
    </citation>
    <scope>NUCLEOTIDE SEQUENCE</scope>
    <source>
        <strain evidence="21">JCM 15325</strain>
    </source>
</reference>
<comment type="pathway">
    <text evidence="3 17 18">Cell wall biogenesis; peptidoglycan biosynthesis.</text>
</comment>
<name>A0A917VYF9_9BACL</name>
<evidence type="ECO:0000256" key="5">
    <source>
        <dbReference type="ARBA" id="ARBA00012212"/>
    </source>
</evidence>
<evidence type="ECO:0000259" key="19">
    <source>
        <dbReference type="Pfam" id="PF02875"/>
    </source>
</evidence>
<dbReference type="Pfam" id="PF08245">
    <property type="entry name" value="Mur_ligase_M"/>
    <property type="match status" value="1"/>
</dbReference>
<keyword evidence="22" id="KW-1185">Reference proteome</keyword>
<evidence type="ECO:0000256" key="3">
    <source>
        <dbReference type="ARBA" id="ARBA00004752"/>
    </source>
</evidence>
<dbReference type="GO" id="GO:0005737">
    <property type="term" value="C:cytoplasm"/>
    <property type="evidence" value="ECO:0007669"/>
    <property type="project" value="UniProtKB-SubCell"/>
</dbReference>
<evidence type="ECO:0000313" key="21">
    <source>
        <dbReference type="EMBL" id="GGL44749.1"/>
    </source>
</evidence>
<evidence type="ECO:0000256" key="13">
    <source>
        <dbReference type="ARBA" id="ARBA00023316"/>
    </source>
</evidence>
<dbReference type="HAMAP" id="MF_00639">
    <property type="entry name" value="MurD"/>
    <property type="match status" value="1"/>
</dbReference>
<dbReference type="NCBIfam" id="TIGR01087">
    <property type="entry name" value="murD"/>
    <property type="match status" value="1"/>
</dbReference>
<keyword evidence="10 17" id="KW-0067">ATP-binding</keyword>
<dbReference type="Gene3D" id="3.40.50.720">
    <property type="entry name" value="NAD(P)-binding Rossmann-like Domain"/>
    <property type="match status" value="1"/>
</dbReference>
<dbReference type="SUPFAM" id="SSF53623">
    <property type="entry name" value="MurD-like peptide ligases, catalytic domain"/>
    <property type="match status" value="1"/>
</dbReference>
<dbReference type="Gene3D" id="3.90.190.20">
    <property type="entry name" value="Mur ligase, C-terminal domain"/>
    <property type="match status" value="1"/>
</dbReference>
<dbReference type="RefSeq" id="WP_188801599.1">
    <property type="nucleotide sequence ID" value="NZ_BMOK01000002.1"/>
</dbReference>
<dbReference type="AlphaFoldDB" id="A0A917VYF9"/>
<keyword evidence="7 17" id="KW-0963">Cytoplasm</keyword>
<proteinExistence type="inferred from homology"/>
<evidence type="ECO:0000313" key="22">
    <source>
        <dbReference type="Proteomes" id="UP000654670"/>
    </source>
</evidence>
<evidence type="ECO:0000256" key="1">
    <source>
        <dbReference type="ARBA" id="ARBA00002734"/>
    </source>
</evidence>
<evidence type="ECO:0000256" key="14">
    <source>
        <dbReference type="ARBA" id="ARBA00030398"/>
    </source>
</evidence>
<keyword evidence="11 17" id="KW-0133">Cell shape</keyword>
<evidence type="ECO:0000259" key="20">
    <source>
        <dbReference type="Pfam" id="PF08245"/>
    </source>
</evidence>
<keyword evidence="17 18" id="KW-0132">Cell division</keyword>
<evidence type="ECO:0000256" key="10">
    <source>
        <dbReference type="ARBA" id="ARBA00022840"/>
    </source>
</evidence>
<evidence type="ECO:0000256" key="18">
    <source>
        <dbReference type="RuleBase" id="RU003664"/>
    </source>
</evidence>
<dbReference type="EC" id="6.3.2.9" evidence="5 17"/>
<comment type="catalytic activity">
    <reaction evidence="16 17 18">
        <text>UDP-N-acetyl-alpha-D-muramoyl-L-alanine + D-glutamate + ATP = UDP-N-acetyl-alpha-D-muramoyl-L-alanyl-D-glutamate + ADP + phosphate + H(+)</text>
        <dbReference type="Rhea" id="RHEA:16429"/>
        <dbReference type="ChEBI" id="CHEBI:15378"/>
        <dbReference type="ChEBI" id="CHEBI:29986"/>
        <dbReference type="ChEBI" id="CHEBI:30616"/>
        <dbReference type="ChEBI" id="CHEBI:43474"/>
        <dbReference type="ChEBI" id="CHEBI:83898"/>
        <dbReference type="ChEBI" id="CHEBI:83900"/>
        <dbReference type="ChEBI" id="CHEBI:456216"/>
        <dbReference type="EC" id="6.3.2.9"/>
    </reaction>
</comment>
<keyword evidence="12 17" id="KW-0573">Peptidoglycan synthesis</keyword>
<dbReference type="Pfam" id="PF02875">
    <property type="entry name" value="Mur_ligase_C"/>
    <property type="match status" value="1"/>
</dbReference>
<evidence type="ECO:0000256" key="16">
    <source>
        <dbReference type="ARBA" id="ARBA00047632"/>
    </source>
</evidence>
<keyword evidence="17 18" id="KW-0131">Cell cycle</keyword>
<dbReference type="InterPro" id="IPR013221">
    <property type="entry name" value="Mur_ligase_cen"/>
</dbReference>
<dbReference type="InterPro" id="IPR036565">
    <property type="entry name" value="Mur-like_cat_sf"/>
</dbReference>
<dbReference type="Pfam" id="PF21799">
    <property type="entry name" value="MurD-like_N"/>
    <property type="match status" value="1"/>
</dbReference>
<evidence type="ECO:0000256" key="11">
    <source>
        <dbReference type="ARBA" id="ARBA00022960"/>
    </source>
</evidence>
<dbReference type="GO" id="GO:0051301">
    <property type="term" value="P:cell division"/>
    <property type="evidence" value="ECO:0007669"/>
    <property type="project" value="UniProtKB-KW"/>
</dbReference>
<dbReference type="InterPro" id="IPR005762">
    <property type="entry name" value="MurD"/>
</dbReference>
<dbReference type="Proteomes" id="UP000654670">
    <property type="component" value="Unassembled WGS sequence"/>
</dbReference>
<evidence type="ECO:0000256" key="9">
    <source>
        <dbReference type="ARBA" id="ARBA00022741"/>
    </source>
</evidence>
<accession>A0A917VYF9</accession>
<comment type="caution">
    <text evidence="21">The sequence shown here is derived from an EMBL/GenBank/DDBJ whole genome shotgun (WGS) entry which is preliminary data.</text>
</comment>
<keyword evidence="9 17" id="KW-0547">Nucleotide-binding</keyword>
<evidence type="ECO:0000256" key="17">
    <source>
        <dbReference type="HAMAP-Rule" id="MF_00639"/>
    </source>
</evidence>
<dbReference type="GO" id="GO:0009252">
    <property type="term" value="P:peptidoglycan biosynthetic process"/>
    <property type="evidence" value="ECO:0007669"/>
    <property type="project" value="UniProtKB-UniRule"/>
</dbReference>
<evidence type="ECO:0000256" key="15">
    <source>
        <dbReference type="ARBA" id="ARBA00032324"/>
    </source>
</evidence>
<evidence type="ECO:0000256" key="12">
    <source>
        <dbReference type="ARBA" id="ARBA00022984"/>
    </source>
</evidence>
<organism evidence="21 22">
    <name type="scientific">Sporolactobacillus putidus</name>
    <dbReference type="NCBI Taxonomy" id="492735"/>
    <lineage>
        <taxon>Bacteria</taxon>
        <taxon>Bacillati</taxon>
        <taxon>Bacillota</taxon>
        <taxon>Bacilli</taxon>
        <taxon>Bacillales</taxon>
        <taxon>Sporolactobacillaceae</taxon>
        <taxon>Sporolactobacillus</taxon>
    </lineage>
</organism>